<keyword evidence="1" id="KW-0597">Phosphoprotein</keyword>
<dbReference type="PANTHER" id="PTHR34139">
    <property type="entry name" value="UPF0331 PROTEIN MJ0127"/>
    <property type="match status" value="1"/>
</dbReference>
<gene>
    <name evidence="6" type="ORF">A5893_07415</name>
</gene>
<evidence type="ECO:0000313" key="6">
    <source>
        <dbReference type="EMBL" id="OAQ40758.1"/>
    </source>
</evidence>
<evidence type="ECO:0000256" key="2">
    <source>
        <dbReference type="ARBA" id="ARBA00022649"/>
    </source>
</evidence>
<dbReference type="InterPro" id="IPR051813">
    <property type="entry name" value="HepT_RNase_toxin"/>
</dbReference>
<keyword evidence="4" id="KW-0547">Nucleotide-binding</keyword>
<reference evidence="6 7" key="2">
    <citation type="submission" date="2016-06" db="EMBL/GenBank/DDBJ databases">
        <title>Pedobacter psychrophilus sp. nov., isolated from Antarctic fragmentary rock.</title>
        <authorList>
            <person name="Svec P."/>
        </authorList>
    </citation>
    <scope>NUCLEOTIDE SEQUENCE [LARGE SCALE GENOMIC DNA]</scope>
    <source>
        <strain evidence="6 7">CCM 8644</strain>
    </source>
</reference>
<dbReference type="RefSeq" id="WP_068821989.1">
    <property type="nucleotide sequence ID" value="NZ_LWHJ01000022.1"/>
</dbReference>
<dbReference type="AlphaFoldDB" id="A0A179DII4"/>
<keyword evidence="7" id="KW-1185">Reference proteome</keyword>
<dbReference type="OrthoDB" id="955324at2"/>
<reference evidence="6 7" key="1">
    <citation type="submission" date="2016-04" db="EMBL/GenBank/DDBJ databases">
        <authorList>
            <person name="Evans L.H."/>
            <person name="Alamgir A."/>
            <person name="Owens N."/>
            <person name="Weber N.D."/>
            <person name="Virtaneva K."/>
            <person name="Barbian K."/>
            <person name="Babar A."/>
            <person name="Rosenke K."/>
        </authorList>
    </citation>
    <scope>NUCLEOTIDE SEQUENCE [LARGE SCALE GENOMIC DNA]</scope>
    <source>
        <strain evidence="6 7">CCM 8644</strain>
    </source>
</reference>
<proteinExistence type="predicted"/>
<evidence type="ECO:0000256" key="5">
    <source>
        <dbReference type="ARBA" id="ARBA00022801"/>
    </source>
</evidence>
<dbReference type="STRING" id="1826909.A5893_07415"/>
<dbReference type="Proteomes" id="UP000078459">
    <property type="component" value="Unassembled WGS sequence"/>
</dbReference>
<evidence type="ECO:0000256" key="4">
    <source>
        <dbReference type="ARBA" id="ARBA00022741"/>
    </source>
</evidence>
<organism evidence="6 7">
    <name type="scientific">Pedobacter psychrophilus</name>
    <dbReference type="NCBI Taxonomy" id="1826909"/>
    <lineage>
        <taxon>Bacteria</taxon>
        <taxon>Pseudomonadati</taxon>
        <taxon>Bacteroidota</taxon>
        <taxon>Sphingobacteriia</taxon>
        <taxon>Sphingobacteriales</taxon>
        <taxon>Sphingobacteriaceae</taxon>
        <taxon>Pedobacter</taxon>
    </lineage>
</organism>
<evidence type="ECO:0008006" key="8">
    <source>
        <dbReference type="Google" id="ProtNLM"/>
    </source>
</evidence>
<evidence type="ECO:0000313" key="7">
    <source>
        <dbReference type="Proteomes" id="UP000078459"/>
    </source>
</evidence>
<dbReference type="Pfam" id="PF01934">
    <property type="entry name" value="HepT-like"/>
    <property type="match status" value="1"/>
</dbReference>
<keyword evidence="5" id="KW-0378">Hydrolase</keyword>
<sequence>MSSRDTRLLLQDINFSIEKILDYTKNLSFEDYESDSKTKDAVERNFEIIGEASSRIPEDFKNLNQNIEWRILKDFRNFIIHEYFGVNNQILWDTIKFRLPDLYQNILELIKTIK</sequence>
<evidence type="ECO:0000256" key="1">
    <source>
        <dbReference type="ARBA" id="ARBA00022553"/>
    </source>
</evidence>
<name>A0A179DII4_9SPHI</name>
<dbReference type="GO" id="GO:0016787">
    <property type="term" value="F:hydrolase activity"/>
    <property type="evidence" value="ECO:0007669"/>
    <property type="project" value="UniProtKB-KW"/>
</dbReference>
<dbReference type="InterPro" id="IPR008201">
    <property type="entry name" value="HepT-like"/>
</dbReference>
<dbReference type="GO" id="GO:0110001">
    <property type="term" value="C:toxin-antitoxin complex"/>
    <property type="evidence" value="ECO:0007669"/>
    <property type="project" value="InterPro"/>
</dbReference>
<accession>A0A179DII4</accession>
<dbReference type="GO" id="GO:0004540">
    <property type="term" value="F:RNA nuclease activity"/>
    <property type="evidence" value="ECO:0007669"/>
    <property type="project" value="InterPro"/>
</dbReference>
<keyword evidence="3" id="KW-0540">Nuclease</keyword>
<dbReference type="GO" id="GO:0000166">
    <property type="term" value="F:nucleotide binding"/>
    <property type="evidence" value="ECO:0007669"/>
    <property type="project" value="UniProtKB-KW"/>
</dbReference>
<keyword evidence="2" id="KW-1277">Toxin-antitoxin system</keyword>
<comment type="caution">
    <text evidence="6">The sequence shown here is derived from an EMBL/GenBank/DDBJ whole genome shotgun (WGS) entry which is preliminary data.</text>
</comment>
<dbReference type="EMBL" id="LWHJ01000022">
    <property type="protein sequence ID" value="OAQ40758.1"/>
    <property type="molecule type" value="Genomic_DNA"/>
</dbReference>
<evidence type="ECO:0000256" key="3">
    <source>
        <dbReference type="ARBA" id="ARBA00022722"/>
    </source>
</evidence>
<dbReference type="PANTHER" id="PTHR34139:SF1">
    <property type="entry name" value="RNASE MJ1380-RELATED"/>
    <property type="match status" value="1"/>
</dbReference>
<protein>
    <recommendedName>
        <fullName evidence="8">DUF86 domain-containing protein</fullName>
    </recommendedName>
</protein>